<dbReference type="AlphaFoldDB" id="A0A1U9JX80"/>
<dbReference type="Pfam" id="PF08338">
    <property type="entry name" value="DUF1731"/>
    <property type="match status" value="1"/>
</dbReference>
<dbReference type="Pfam" id="PF01370">
    <property type="entry name" value="Epimerase"/>
    <property type="match status" value="1"/>
</dbReference>
<feature type="domain" description="NAD-dependent epimerase/dehydratase" evidence="2">
    <location>
        <begin position="3"/>
        <end position="222"/>
    </location>
</feature>
<evidence type="ECO:0000259" key="2">
    <source>
        <dbReference type="Pfam" id="PF01370"/>
    </source>
</evidence>
<sequence>MRILLTGGTGLIGQALCQYWLAQGHELFVWSRRPEQVPDLCGEGVQGFAHLKYLQGIKLDAVINLAGAPIADRRWTRQRKTLLMDSRVRLTNELVQWLGTLTHRPEVLVSGSAVGWYGDAKEKILTEADPVITRDFGSQLCQAWELAAQPASDLGIRVVTVRTGLVLSTQGGLLKRLLLPFKLGLGTRLGSGQHWMPWLHLADQVRLIDFLMLHPNAYGPYNACAPTPVRNTVFTQSIAAAVHRPTFLVLPEMALRVGFGEMATILTSSQHALPAKLQQAGFSFQFTELPAALNDLLTKAH</sequence>
<reference evidence="4 6" key="1">
    <citation type="submission" date="2017-01" db="EMBL/GenBank/DDBJ databases">
        <title>Complete Genome Sequence of Paenalcaligenes hominis, Isolated from a paraplegic Patient with neurogenic bladder.</title>
        <authorList>
            <person name="Mukhopadhyay R."/>
            <person name="Joaquin J."/>
            <person name="Hogue R."/>
            <person name="Kilaru A."/>
            <person name="Jospin G."/>
            <person name="Mars K."/>
            <person name="Eisen J.A."/>
            <person name="Chaturvedi V."/>
        </authorList>
    </citation>
    <scope>NUCLEOTIDE SEQUENCE [LARGE SCALE GENOMIC DNA]</scope>
    <source>
        <strain evidence="4 6">15S00501</strain>
    </source>
</reference>
<dbReference type="SUPFAM" id="SSF51735">
    <property type="entry name" value="NAD(P)-binding Rossmann-fold domains"/>
    <property type="match status" value="1"/>
</dbReference>
<dbReference type="STRING" id="643674.PAEH1_00455"/>
<dbReference type="KEGG" id="phn:PAEH1_00455"/>
<proteinExistence type="inferred from homology"/>
<dbReference type="InterPro" id="IPR036291">
    <property type="entry name" value="NAD(P)-bd_dom_sf"/>
</dbReference>
<dbReference type="PANTHER" id="PTHR11092:SF0">
    <property type="entry name" value="EPIMERASE FAMILY PROTEIN SDR39U1"/>
    <property type="match status" value="1"/>
</dbReference>
<feature type="domain" description="DUF1731" evidence="3">
    <location>
        <begin position="251"/>
        <end position="296"/>
    </location>
</feature>
<dbReference type="Proteomes" id="UP000700248">
    <property type="component" value="Unassembled WGS sequence"/>
</dbReference>
<dbReference type="InterPro" id="IPR013549">
    <property type="entry name" value="DUF1731"/>
</dbReference>
<evidence type="ECO:0000313" key="5">
    <source>
        <dbReference type="EMBL" id="HJH24636.1"/>
    </source>
</evidence>
<dbReference type="InterPro" id="IPR001509">
    <property type="entry name" value="Epimerase_deHydtase"/>
</dbReference>
<accession>A0A1U9JX80</accession>
<evidence type="ECO:0000259" key="3">
    <source>
        <dbReference type="Pfam" id="PF08338"/>
    </source>
</evidence>
<reference evidence="5" key="2">
    <citation type="journal article" date="2021" name="PeerJ">
        <title>Extensive microbial diversity within the chicken gut microbiome revealed by metagenomics and culture.</title>
        <authorList>
            <person name="Gilroy R."/>
            <person name="Ravi A."/>
            <person name="Getino M."/>
            <person name="Pursley I."/>
            <person name="Horton D.L."/>
            <person name="Alikhan N.F."/>
            <person name="Baker D."/>
            <person name="Gharbi K."/>
            <person name="Hall N."/>
            <person name="Watson M."/>
            <person name="Adriaenssens E.M."/>
            <person name="Foster-Nyarko E."/>
            <person name="Jarju S."/>
            <person name="Secka A."/>
            <person name="Antonio M."/>
            <person name="Oren A."/>
            <person name="Chaudhuri R.R."/>
            <person name="La Ragione R."/>
            <person name="Hildebrand F."/>
            <person name="Pallen M.J."/>
        </authorList>
    </citation>
    <scope>NUCLEOTIDE SEQUENCE</scope>
    <source>
        <strain evidence="5">CHK175-13533</strain>
    </source>
</reference>
<dbReference type="OrthoDB" id="9801773at2"/>
<dbReference type="RefSeq" id="WP_077732932.1">
    <property type="nucleotide sequence ID" value="NZ_DYTQ01000099.1"/>
</dbReference>
<reference evidence="5" key="3">
    <citation type="submission" date="2021-09" db="EMBL/GenBank/DDBJ databases">
        <authorList>
            <person name="Gilroy R."/>
        </authorList>
    </citation>
    <scope>NUCLEOTIDE SEQUENCE</scope>
    <source>
        <strain evidence="5">CHK175-13533</strain>
    </source>
</reference>
<dbReference type="NCBIfam" id="TIGR01777">
    <property type="entry name" value="yfcH"/>
    <property type="match status" value="1"/>
</dbReference>
<evidence type="ECO:0000313" key="6">
    <source>
        <dbReference type="Proteomes" id="UP000189369"/>
    </source>
</evidence>
<comment type="similarity">
    <text evidence="1">Belongs to the NAD(P)-dependent epimerase/dehydratase family. SDR39U1 subfamily.</text>
</comment>
<gene>
    <name evidence="5" type="ORF">K8U84_08800</name>
    <name evidence="4" type="ORF">PAEH1_00455</name>
</gene>
<dbReference type="InterPro" id="IPR010099">
    <property type="entry name" value="SDR39U1"/>
</dbReference>
<dbReference type="Gene3D" id="3.40.50.720">
    <property type="entry name" value="NAD(P)-binding Rossmann-like Domain"/>
    <property type="match status" value="1"/>
</dbReference>
<evidence type="ECO:0000313" key="4">
    <source>
        <dbReference type="EMBL" id="AQS50395.1"/>
    </source>
</evidence>
<organism evidence="4 6">
    <name type="scientific">Paenalcaligenes hominis</name>
    <dbReference type="NCBI Taxonomy" id="643674"/>
    <lineage>
        <taxon>Bacteria</taxon>
        <taxon>Pseudomonadati</taxon>
        <taxon>Pseudomonadota</taxon>
        <taxon>Betaproteobacteria</taxon>
        <taxon>Burkholderiales</taxon>
        <taxon>Alcaligenaceae</taxon>
        <taxon>Paenalcaligenes</taxon>
    </lineage>
</organism>
<dbReference type="PANTHER" id="PTHR11092">
    <property type="entry name" value="SUGAR NUCLEOTIDE EPIMERASE RELATED"/>
    <property type="match status" value="1"/>
</dbReference>
<dbReference type="CDD" id="cd05242">
    <property type="entry name" value="SDR_a8"/>
    <property type="match status" value="1"/>
</dbReference>
<evidence type="ECO:0000256" key="1">
    <source>
        <dbReference type="ARBA" id="ARBA00009353"/>
    </source>
</evidence>
<dbReference type="EMBL" id="DYTQ01000099">
    <property type="protein sequence ID" value="HJH24636.1"/>
    <property type="molecule type" value="Genomic_DNA"/>
</dbReference>
<dbReference type="EMBL" id="CP019697">
    <property type="protein sequence ID" value="AQS50395.1"/>
    <property type="molecule type" value="Genomic_DNA"/>
</dbReference>
<protein>
    <submittedName>
        <fullName evidence="5">TIGR01777 family oxidoreductase</fullName>
    </submittedName>
    <submittedName>
        <fullName evidence="4">TIGR01777 family protein</fullName>
    </submittedName>
</protein>
<name>A0A1U9JX80_9BURK</name>
<dbReference type="Proteomes" id="UP000189369">
    <property type="component" value="Chromosome"/>
</dbReference>